<dbReference type="Pfam" id="PF05843">
    <property type="entry name" value="Suf"/>
    <property type="match status" value="1"/>
</dbReference>
<dbReference type="eggNOG" id="KOG1070">
    <property type="taxonomic scope" value="Eukaryota"/>
</dbReference>
<keyword evidence="9" id="KW-1185">Reference proteome</keyword>
<proteinExistence type="predicted"/>
<dbReference type="Pfam" id="PF24682">
    <property type="entry name" value="OB_RRP5"/>
    <property type="match status" value="1"/>
</dbReference>
<keyword evidence="5" id="KW-0539">Nucleus</keyword>
<name>C1ECK5_MICCC</name>
<dbReference type="Gene3D" id="2.40.50.140">
    <property type="entry name" value="Nucleic acid-binding proteins"/>
    <property type="match status" value="11"/>
</dbReference>
<feature type="domain" description="S1 motif" evidence="7">
    <location>
        <begin position="492"/>
        <end position="561"/>
    </location>
</feature>
<dbReference type="InterPro" id="IPR045209">
    <property type="entry name" value="Rrp5"/>
</dbReference>
<feature type="region of interest" description="Disordered" evidence="6">
    <location>
        <begin position="1550"/>
        <end position="1728"/>
    </location>
</feature>
<dbReference type="EMBL" id="CP001329">
    <property type="protein sequence ID" value="ACO65598.1"/>
    <property type="molecule type" value="Genomic_DNA"/>
</dbReference>
<evidence type="ECO:0000256" key="6">
    <source>
        <dbReference type="SAM" id="MobiDB-lite"/>
    </source>
</evidence>
<dbReference type="Pfam" id="PF23459">
    <property type="entry name" value="S1_RRP5"/>
    <property type="match status" value="2"/>
</dbReference>
<dbReference type="Gene3D" id="1.25.40.10">
    <property type="entry name" value="Tetratricopeptide repeat domain"/>
    <property type="match status" value="2"/>
</dbReference>
<feature type="domain" description="S1 motif" evidence="7">
    <location>
        <begin position="1109"/>
        <end position="1177"/>
    </location>
</feature>
<dbReference type="InParanoid" id="C1ECK5"/>
<dbReference type="FunFam" id="2.40.50.140:FF:000103">
    <property type="entry name" value="protein RRP5 homolog"/>
    <property type="match status" value="1"/>
</dbReference>
<dbReference type="SUPFAM" id="SSF48452">
    <property type="entry name" value="TPR-like"/>
    <property type="match status" value="2"/>
</dbReference>
<evidence type="ECO:0000313" key="8">
    <source>
        <dbReference type="EMBL" id="ACO65598.1"/>
    </source>
</evidence>
<dbReference type="CDD" id="cd05693">
    <property type="entry name" value="S1_Rrp5_repeat_hs1_sc1"/>
    <property type="match status" value="1"/>
</dbReference>
<evidence type="ECO:0000256" key="3">
    <source>
        <dbReference type="ARBA" id="ARBA00022553"/>
    </source>
</evidence>
<dbReference type="SMART" id="SM00316">
    <property type="entry name" value="S1"/>
    <property type="match status" value="14"/>
</dbReference>
<dbReference type="InterPro" id="IPR057300">
    <property type="entry name" value="OB_Rrp5"/>
</dbReference>
<feature type="region of interest" description="Disordered" evidence="6">
    <location>
        <begin position="113"/>
        <end position="155"/>
    </location>
</feature>
<evidence type="ECO:0000313" key="9">
    <source>
        <dbReference type="Proteomes" id="UP000002009"/>
    </source>
</evidence>
<dbReference type="OrthoDB" id="412781at2759"/>
<gene>
    <name evidence="8" type="primary">RRP5</name>
    <name evidence="8" type="ORF">MICPUN_107434</name>
</gene>
<protein>
    <recommendedName>
        <fullName evidence="7">S1 motif domain-containing protein</fullName>
    </recommendedName>
</protein>
<feature type="region of interest" description="Disordered" evidence="6">
    <location>
        <begin position="1"/>
        <end position="51"/>
    </location>
</feature>
<dbReference type="OMA" id="GQYLRAY"/>
<dbReference type="InterPro" id="IPR048059">
    <property type="entry name" value="Rrp5_S1_rpt_hs1_sc1"/>
</dbReference>
<dbReference type="Pfam" id="PF00575">
    <property type="entry name" value="S1"/>
    <property type="match status" value="3"/>
</dbReference>
<feature type="domain" description="S1 motif" evidence="7">
    <location>
        <begin position="84"/>
        <end position="191"/>
    </location>
</feature>
<dbReference type="InterPro" id="IPR003029">
    <property type="entry name" value="S1_domain"/>
</dbReference>
<feature type="domain" description="S1 motif" evidence="7">
    <location>
        <begin position="1215"/>
        <end position="1287"/>
    </location>
</feature>
<feature type="compositionally biased region" description="Basic and acidic residues" evidence="6">
    <location>
        <begin position="1719"/>
        <end position="1728"/>
    </location>
</feature>
<dbReference type="GO" id="GO:0032040">
    <property type="term" value="C:small-subunit processome"/>
    <property type="evidence" value="ECO:0007669"/>
    <property type="project" value="TreeGrafter"/>
</dbReference>
<feature type="domain" description="S1 motif" evidence="7">
    <location>
        <begin position="307"/>
        <end position="379"/>
    </location>
</feature>
<comment type="subcellular location">
    <subcellularLocation>
        <location evidence="1">Nucleus</location>
        <location evidence="1">Nucleolus</location>
    </subcellularLocation>
</comment>
<keyword evidence="3" id="KW-0597">Phosphoprotein</keyword>
<feature type="domain" description="S1 motif" evidence="7">
    <location>
        <begin position="772"/>
        <end position="847"/>
    </location>
</feature>
<feature type="compositionally biased region" description="Acidic residues" evidence="6">
    <location>
        <begin position="133"/>
        <end position="155"/>
    </location>
</feature>
<evidence type="ECO:0000256" key="5">
    <source>
        <dbReference type="ARBA" id="ARBA00023242"/>
    </source>
</evidence>
<feature type="domain" description="S1 motif" evidence="7">
    <location>
        <begin position="1297"/>
        <end position="1367"/>
    </location>
</feature>
<feature type="domain" description="S1 motif" evidence="7">
    <location>
        <begin position="677"/>
        <end position="750"/>
    </location>
</feature>
<dbReference type="KEGG" id="mis:MICPUN_107434"/>
<dbReference type="FunCoup" id="C1ECK5">
    <property type="interactions" value="1775"/>
</dbReference>
<dbReference type="FunFam" id="2.40.50.140:FF:000155">
    <property type="entry name" value="rRNA biogenesis protein RRP5"/>
    <property type="match status" value="1"/>
</dbReference>
<dbReference type="PANTHER" id="PTHR23270:SF10">
    <property type="entry name" value="PROTEIN RRP5 HOMOLOG"/>
    <property type="match status" value="1"/>
</dbReference>
<dbReference type="InterPro" id="IPR057302">
    <property type="entry name" value="Rrp5_S1"/>
</dbReference>
<accession>C1ECK5</accession>
<dbReference type="SMART" id="SM00386">
    <property type="entry name" value="HAT"/>
    <property type="match status" value="6"/>
</dbReference>
<dbReference type="InterPro" id="IPR003107">
    <property type="entry name" value="HAT"/>
</dbReference>
<evidence type="ECO:0000259" key="7">
    <source>
        <dbReference type="PROSITE" id="PS50126"/>
    </source>
</evidence>
<dbReference type="GO" id="GO:0003723">
    <property type="term" value="F:RNA binding"/>
    <property type="evidence" value="ECO:0007669"/>
    <property type="project" value="TreeGrafter"/>
</dbReference>
<keyword evidence="2" id="KW-0698">rRNA processing</keyword>
<feature type="compositionally biased region" description="Acidic residues" evidence="6">
    <location>
        <begin position="1569"/>
        <end position="1706"/>
    </location>
</feature>
<reference evidence="8 9" key="1">
    <citation type="journal article" date="2009" name="Science">
        <title>Green evolution and dynamic adaptations revealed by genomes of the marine picoeukaryotes Micromonas.</title>
        <authorList>
            <person name="Worden A.Z."/>
            <person name="Lee J.H."/>
            <person name="Mock T."/>
            <person name="Rouze P."/>
            <person name="Simmons M.P."/>
            <person name="Aerts A.L."/>
            <person name="Allen A.E."/>
            <person name="Cuvelier M.L."/>
            <person name="Derelle E."/>
            <person name="Everett M.V."/>
            <person name="Foulon E."/>
            <person name="Grimwood J."/>
            <person name="Gundlach H."/>
            <person name="Henrissat B."/>
            <person name="Napoli C."/>
            <person name="McDonald S.M."/>
            <person name="Parker M.S."/>
            <person name="Rombauts S."/>
            <person name="Salamov A."/>
            <person name="Von Dassow P."/>
            <person name="Badger J.H."/>
            <person name="Coutinho P.M."/>
            <person name="Demir E."/>
            <person name="Dubchak I."/>
            <person name="Gentemann C."/>
            <person name="Eikrem W."/>
            <person name="Gready J.E."/>
            <person name="John U."/>
            <person name="Lanier W."/>
            <person name="Lindquist E.A."/>
            <person name="Lucas S."/>
            <person name="Mayer K.F."/>
            <person name="Moreau H."/>
            <person name="Not F."/>
            <person name="Otillar R."/>
            <person name="Panaud O."/>
            <person name="Pangilinan J."/>
            <person name="Paulsen I."/>
            <person name="Piegu B."/>
            <person name="Poliakov A."/>
            <person name="Robbens S."/>
            <person name="Schmutz J."/>
            <person name="Toulza E."/>
            <person name="Wyss T."/>
            <person name="Zelensky A."/>
            <person name="Zhou K."/>
            <person name="Armbrust E.V."/>
            <person name="Bhattacharya D."/>
            <person name="Goodenough U.W."/>
            <person name="Van de Peer Y."/>
            <person name="Grigoriev I.V."/>
        </authorList>
    </citation>
    <scope>NUCLEOTIDE SEQUENCE [LARGE SCALE GENOMIC DNA]</scope>
    <source>
        <strain evidence="9">RCC299 / NOUM17</strain>
    </source>
</reference>
<dbReference type="Proteomes" id="UP000002009">
    <property type="component" value="Chromosome 9"/>
</dbReference>
<dbReference type="Pfam" id="PF24685">
    <property type="entry name" value="OB_RRP5_4th"/>
    <property type="match status" value="1"/>
</dbReference>
<organism evidence="8 9">
    <name type="scientific">Micromonas commoda (strain RCC299 / NOUM17 / CCMP2709)</name>
    <name type="common">Picoplanktonic green alga</name>
    <dbReference type="NCBI Taxonomy" id="296587"/>
    <lineage>
        <taxon>Eukaryota</taxon>
        <taxon>Viridiplantae</taxon>
        <taxon>Chlorophyta</taxon>
        <taxon>Mamiellophyceae</taxon>
        <taxon>Mamiellales</taxon>
        <taxon>Mamiellaceae</taxon>
        <taxon>Micromonas</taxon>
    </lineage>
</organism>
<dbReference type="InterPro" id="IPR011990">
    <property type="entry name" value="TPR-like_helical_dom_sf"/>
</dbReference>
<dbReference type="GO" id="GO:0006364">
    <property type="term" value="P:rRNA processing"/>
    <property type="evidence" value="ECO:0007669"/>
    <property type="project" value="UniProtKB-KW"/>
</dbReference>
<dbReference type="RefSeq" id="XP_002504340.1">
    <property type="nucleotide sequence ID" value="XM_002504294.1"/>
</dbReference>
<feature type="domain" description="S1 motif" evidence="7">
    <location>
        <begin position="581"/>
        <end position="650"/>
    </location>
</feature>
<dbReference type="PROSITE" id="PS50126">
    <property type="entry name" value="S1"/>
    <property type="match status" value="13"/>
</dbReference>
<feature type="compositionally biased region" description="Gly residues" evidence="6">
    <location>
        <begin position="32"/>
        <end position="41"/>
    </location>
</feature>
<evidence type="ECO:0000256" key="1">
    <source>
        <dbReference type="ARBA" id="ARBA00004604"/>
    </source>
</evidence>
<dbReference type="InterPro" id="IPR008847">
    <property type="entry name" value="Suf"/>
</dbReference>
<evidence type="ECO:0000256" key="2">
    <source>
        <dbReference type="ARBA" id="ARBA00022552"/>
    </source>
</evidence>
<feature type="domain" description="S1 motif" evidence="7">
    <location>
        <begin position="398"/>
        <end position="475"/>
    </location>
</feature>
<dbReference type="PANTHER" id="PTHR23270">
    <property type="entry name" value="PROGRAMMED CELL DEATH PROTEIN 11 PRE-RRNA PROCESSING PROTEIN RRP5"/>
    <property type="match status" value="1"/>
</dbReference>
<feature type="domain" description="S1 motif" evidence="7">
    <location>
        <begin position="904"/>
        <end position="977"/>
    </location>
</feature>
<dbReference type="STRING" id="296587.C1ECK5"/>
<dbReference type="SUPFAM" id="SSF50249">
    <property type="entry name" value="Nucleic acid-binding proteins"/>
    <property type="match status" value="11"/>
</dbReference>
<feature type="domain" description="S1 motif" evidence="7">
    <location>
        <begin position="1480"/>
        <end position="1551"/>
    </location>
</feature>
<dbReference type="GeneID" id="8246527"/>
<sequence length="2018" mass="214075">MGAKRTRDEDDAEEAFPRGGSGSGGDDLPRGGNTGGGGGGSGKKRSKKLFDDEDGGATAWVAGAKKVGDGKYVELLKYKNLRVGMKVLGVVTEVNDRGLTVSLPNGLKGTVTRAEASDVLAPASKRGKKGPDGDDPSEASESESESEEEDEDEDERLDLTSMFQVGQILRCKVRQLGKGKSGGKRIDLSTRLSQVCSNISGHSLTDGMAVPACVNSVEDHGYVLSFGCSDSPTGFLPRKSCPQSLVDTLVRGSILDVVIAGDEGKDGKRARSKGPGGVMQCTADPKRVAQAVTHEGDGAAMSTLLPGMLVNARVKAVLADGLQMNFMTYFTATVDAFHVGGGVHGAAPDPAAAHKTGERVRARVLYVDAAAKRVGLTLRPHLVTLEASVRAGAMPKPGTIFETAVVRRVDTAIGVLLELKSENENVHPTFGYCHISDAADEHLDKLEKRFKVGKKVRARVIGSRAMDSVATVSCKSTVLDQPFLSLEELVPGMQVRGEVVAVEPYGAVVKLAPGVKALCPPNHISDIPGRVTNAKVKEGLSAKFRVVSVDRVKGRAVVTHKKQLIRSELPVVASLDDATPGTTTHGVVTGVEPYGVFVQLYGNLRGLAGLQDLGLAADQTPQEAFAVGQVVRATVIRSDRGEQKIKLSLAPGGAVANGNDLDGTPGEKGDVGAPEPGTVVESATVKRVDEATGNVQVTLPGGVPGVVTAAQMSDHPLTGAGLSQAFAPGDEIGPLVALEAKPRRSILSRKASLVEAARGGTLPEDISGVVVGAIYPGYVASATANAGVFVRFLGRLTGLAPPSQLTDVPVAGGVDPEEMFALGQTVLARVVSVDATVEPPRLSLSLAPRGVAASSGVTAEAPLIRSIFTDVDVADRLADERAASGGEAPEGFLTAAANEKLKVGEEIKGVVHAVREYGVLVDMPDVDPDAVGLVAFHQLPNANGDNEEPKHPAEGEKITGRVLDVSRREGVVDIGARPSLTGAKVGKKGAKALTTAELKKRKAAQAGAHKLEIGSKVTAEVELVKPEYAVLSLPDHGGAIAYASVNLLNRRFNEDEVETERFAVGRKVTAFVAGNAASGSPGDRLLLTVPAAKSNKGAGSGEASAVGAGLAMEGVVKEVQSMQAILTLPNGRKGRLHATELAEGAFPMKKIAVGATLNVVTLGPAGDRGNMLELTVRRSVEESREIARAATDAGGGDGSGAGIAGTAALATLSEGDEIDGIVSAVSADTLAIAVAPGLTARVPKIETGDSIAALRKALTSRFTVGERVKMTALAADVARKKIIVTLRSADKRNVVEGAKIAGIVSKIAPGGGGVFVQLNSRQHGRVHVTDIADDPRSEPWKLHSVGEAVEVRVLGVGEGGEVDLSMKSSALKSKGSSNGISSVSQLAPGAHVSGFVKQVNKGGCFVAISRSVDARVKMCNLADTFVSDPAQEFPKGKLVKGTILSVDESSGRAEMTLRSDGMDAAAGRSQIDNNAHVEEGSVQMGTVRRVQTYGVFVTLDGSGRSGLCHISMFADARIKDSLEQHVRAGERVRVKVLQVDEETGKISLGMKPSLFADDEMPDGDAGAGMEEDPLMADEDEEMEEDDDDDSADEAEEEEEIDDDDEDAEDDESDEDDDESDEDDDESDEEGADVLEGDDDVDMDSEDGDDVDEDDEGEDDSDDEDDEDSDDEDLEDDDKGAVDEDIGFDWDDDKNAKDEEDEEDAADEGPKSKSKSKRERAKEKAAKELELHRKEQALRDKADAAPETAQDFEKLIMSSPRSSYVWLRYMAFQMSVGAYDEARSVAERALKAIPADDEDERMNVWVAYLNLENLHGKPSPREALLKLFDRATKVANPKKLHLTLAGIYERSGQDDMAAQTLKTATRRFGQSAKVWLAHIRAQILHVGDKNADPESVRKALDRATQSLPKRKHVKVLVQTALLEIREGSVERGRTMFESILRNYPKRTDIWSTYIDQEIKQGDPDRTRSLLERATHLDLNPKSMKFLFKRYLNFEREVGDRQRIEHVKQRALDYVAQKFG</sequence>
<evidence type="ECO:0000256" key="4">
    <source>
        <dbReference type="ARBA" id="ARBA00022737"/>
    </source>
</evidence>
<keyword evidence="4" id="KW-0677">Repeat</keyword>
<feature type="domain" description="S1 motif" evidence="7">
    <location>
        <begin position="1389"/>
        <end position="1458"/>
    </location>
</feature>
<feature type="region of interest" description="Disordered" evidence="6">
    <location>
        <begin position="656"/>
        <end position="677"/>
    </location>
</feature>
<dbReference type="InterPro" id="IPR012340">
    <property type="entry name" value="NA-bd_OB-fold"/>
</dbReference>
<dbReference type="InterPro" id="IPR057301">
    <property type="entry name" value="Rrp5_OB_4th"/>
</dbReference>
<dbReference type="FunFam" id="1.25.40.10:FF:000065">
    <property type="entry name" value="Programmed cell death 11"/>
    <property type="match status" value="1"/>
</dbReference>